<accession>A0A809RY69</accession>
<dbReference type="KEGG" id="ddz:DSYM_19960"/>
<reference evidence="2" key="1">
    <citation type="journal article" name="DNA Res.">
        <title>The physiological potential of anammox bacteria as revealed by their core genome structure.</title>
        <authorList>
            <person name="Okubo T."/>
            <person name="Toyoda A."/>
            <person name="Fukuhara K."/>
            <person name="Uchiyama I."/>
            <person name="Harigaya Y."/>
            <person name="Kuroiwa M."/>
            <person name="Suzuki T."/>
            <person name="Murakami Y."/>
            <person name="Suwa Y."/>
            <person name="Takami H."/>
        </authorList>
    </citation>
    <scope>NUCLEOTIDE SEQUENCE</scope>
    <source>
        <strain evidence="2">317325-3</strain>
    </source>
</reference>
<evidence type="ECO:0000313" key="3">
    <source>
        <dbReference type="Proteomes" id="UP000662914"/>
    </source>
</evidence>
<keyword evidence="1" id="KW-0732">Signal</keyword>
<dbReference type="AlphaFoldDB" id="A0A809RY69"/>
<evidence type="ECO:0000313" key="2">
    <source>
        <dbReference type="EMBL" id="BBO21297.1"/>
    </source>
</evidence>
<feature type="signal peptide" evidence="1">
    <location>
        <begin position="1"/>
        <end position="20"/>
    </location>
</feature>
<name>A0A809RY69_9PROT</name>
<dbReference type="Proteomes" id="UP000662914">
    <property type="component" value="Chromosome"/>
</dbReference>
<proteinExistence type="predicted"/>
<organism evidence="2 3">
    <name type="scientific">Candidatus Desulfobacillus denitrificans</name>
    <dbReference type="NCBI Taxonomy" id="2608985"/>
    <lineage>
        <taxon>Bacteria</taxon>
        <taxon>Pseudomonadati</taxon>
        <taxon>Pseudomonadota</taxon>
        <taxon>Betaproteobacteria</taxon>
        <taxon>Candidatus Desulfobacillus</taxon>
    </lineage>
</organism>
<dbReference type="EMBL" id="AP021857">
    <property type="protein sequence ID" value="BBO21297.1"/>
    <property type="molecule type" value="Genomic_DNA"/>
</dbReference>
<evidence type="ECO:0008006" key="4">
    <source>
        <dbReference type="Google" id="ProtNLM"/>
    </source>
</evidence>
<feature type="chain" id="PRO_5035199511" description="AsmA-like C-terminal domain-containing protein" evidence="1">
    <location>
        <begin position="21"/>
        <end position="635"/>
    </location>
</feature>
<sequence>MFFRLSLLLGLCLAAGTGGAAQLTLTLGSIRHAAFEADGVSVSLDAARRGEADIRLGRLFVAGTEYRALRLHCSGFYFDGRRLDCPEGSLRREDERGVNRPSLPFSLAWRADGFLDFTLRGVDVVAFSPLVKRLRGWQPEGRIDLALRVEGDRALLDLSAQDLAFASREGELAGKDIAFSLNAAAEKSGDHWHWRARLDWPQGELYRAPWRRAAGVRLEAEGRLGRKTLEVDLARLDVAGVGAMSAGLRWNRERGEATDWGFVTEPLDLSAAMRDWLRPWLASLGFPDWQASGHARFSAEWAAGGLRRFYAGLEDAALVDSTGYLELNGVNARIPWEAGTPTEAEIGIAAGRLGDLPLGGFRLPLQLDGNEAKVEGLVAPLLDGKLVIDALRLVKSQSGWHGEFEGGIEGVSMPKLSRALKLPSMAGSLTARIPRIAYEPGLLRLDGALAIEVFDGGIIVHQLRLVDPFGKNRRLIAEVTARNLDLGMLTRTFAFGAIEGRFDADLHDLEMQGLKPLRFEARIASSEGDYPRRLSLGALKDITALGEAGTPDRLERVPERSGFSFGYARIGFGCTLRDGVCLMDGVEREGDGVVLMRGTGMPSVSIIGYNRRIDWEALVSRIREVTAGRPGIVIE</sequence>
<protein>
    <recommendedName>
        <fullName evidence="4">AsmA-like C-terminal domain-containing protein</fullName>
    </recommendedName>
</protein>
<evidence type="ECO:0000256" key="1">
    <source>
        <dbReference type="SAM" id="SignalP"/>
    </source>
</evidence>
<gene>
    <name evidence="2" type="ORF">DSYM_19960</name>
</gene>